<name>S6BIX6_BABBO</name>
<evidence type="ECO:0000256" key="5">
    <source>
        <dbReference type="ARBA" id="ARBA00023136"/>
    </source>
</evidence>
<feature type="transmembrane region" description="Helical" evidence="6">
    <location>
        <begin position="88"/>
        <end position="113"/>
    </location>
</feature>
<evidence type="ECO:0000256" key="3">
    <source>
        <dbReference type="ARBA" id="ARBA00022692"/>
    </source>
</evidence>
<keyword evidence="2" id="KW-0813">Transport</keyword>
<comment type="subcellular location">
    <subcellularLocation>
        <location evidence="1">Membrane</location>
    </subcellularLocation>
</comment>
<keyword evidence="3 6" id="KW-0812">Transmembrane</keyword>
<dbReference type="PANTHER" id="PTHR48020:SF12">
    <property type="entry name" value="PROTON MYO-INOSITOL COTRANSPORTER"/>
    <property type="match status" value="1"/>
</dbReference>
<dbReference type="Gene3D" id="1.20.1250.20">
    <property type="entry name" value="MFS general substrate transporter like domains"/>
    <property type="match status" value="1"/>
</dbReference>
<sequence length="218" mass="23154">MAIAWIIQATDGKGAEAKKNGDKCCCCSAESGSSSGKCCTGGACKNGGKSCACSKPEHPNCEPPCENEHHGECSFSKTTNGDAKWQKYFMIVACILFVGCFATSYGGVSWLYFGEALPPEYKDSAYSVASVLNWLTCAIVVSTAKPMQNALSENVYWFYVICSGIGCVFAILFVKETAGVPLGQAYKGATCPEIITKIASLFTKTKPVIHEAAKTGQI</sequence>
<protein>
    <submittedName>
        <fullName evidence="7">Hexose transporter</fullName>
    </submittedName>
</protein>
<dbReference type="AlphaFoldDB" id="S6BIX6"/>
<evidence type="ECO:0000256" key="1">
    <source>
        <dbReference type="ARBA" id="ARBA00004370"/>
    </source>
</evidence>
<evidence type="ECO:0000256" key="6">
    <source>
        <dbReference type="SAM" id="Phobius"/>
    </source>
</evidence>
<evidence type="ECO:0000313" key="7">
    <source>
        <dbReference type="EMBL" id="BAN66189.1"/>
    </source>
</evidence>
<proteinExistence type="evidence at transcript level"/>
<dbReference type="InterPro" id="IPR005828">
    <property type="entry name" value="MFS_sugar_transport-like"/>
</dbReference>
<keyword evidence="5 6" id="KW-0472">Membrane</keyword>
<gene>
    <name evidence="7" type="primary">BBOV_IV003180</name>
</gene>
<evidence type="ECO:0000256" key="2">
    <source>
        <dbReference type="ARBA" id="ARBA00022448"/>
    </source>
</evidence>
<dbReference type="GO" id="GO:0022857">
    <property type="term" value="F:transmembrane transporter activity"/>
    <property type="evidence" value="ECO:0007669"/>
    <property type="project" value="InterPro"/>
</dbReference>
<feature type="transmembrane region" description="Helical" evidence="6">
    <location>
        <begin position="156"/>
        <end position="174"/>
    </location>
</feature>
<dbReference type="InterPro" id="IPR036259">
    <property type="entry name" value="MFS_trans_sf"/>
</dbReference>
<dbReference type="GO" id="GO:0016020">
    <property type="term" value="C:membrane"/>
    <property type="evidence" value="ECO:0007669"/>
    <property type="project" value="UniProtKB-SubCell"/>
</dbReference>
<reference evidence="7" key="1">
    <citation type="journal article" date="2014" name="BMC Genomics">
        <title>The Babesia bovis gene and promoter model: an update from full-length EST analysis.</title>
        <authorList>
            <person name="Yamagishi J."/>
            <person name="Wakaguri H."/>
            <person name="Yokoyama N."/>
            <person name="Yamashita R."/>
            <person name="Suzuki Y."/>
            <person name="Xuan X."/>
            <person name="Igarashi I."/>
        </authorList>
    </citation>
    <scope>NUCLEOTIDE SEQUENCE</scope>
    <source>
        <strain evidence="7">Texas</strain>
    </source>
</reference>
<organism evidence="7">
    <name type="scientific">Babesia bovis</name>
    <dbReference type="NCBI Taxonomy" id="5865"/>
    <lineage>
        <taxon>Eukaryota</taxon>
        <taxon>Sar</taxon>
        <taxon>Alveolata</taxon>
        <taxon>Apicomplexa</taxon>
        <taxon>Aconoidasida</taxon>
        <taxon>Piroplasmida</taxon>
        <taxon>Babesiidae</taxon>
        <taxon>Babesia</taxon>
    </lineage>
</organism>
<dbReference type="PANTHER" id="PTHR48020">
    <property type="entry name" value="PROTON MYO-INOSITOL COTRANSPORTER"/>
    <property type="match status" value="1"/>
</dbReference>
<dbReference type="VEuPathDB" id="PiroplasmaDB:BBOV_IV003180"/>
<evidence type="ECO:0000256" key="4">
    <source>
        <dbReference type="ARBA" id="ARBA00022989"/>
    </source>
</evidence>
<dbReference type="InterPro" id="IPR050814">
    <property type="entry name" value="Myo-inositol_Transporter"/>
</dbReference>
<dbReference type="SUPFAM" id="SSF103473">
    <property type="entry name" value="MFS general substrate transporter"/>
    <property type="match status" value="1"/>
</dbReference>
<dbReference type="Pfam" id="PF00083">
    <property type="entry name" value="Sugar_tr"/>
    <property type="match status" value="1"/>
</dbReference>
<accession>S6BIX6</accession>
<keyword evidence="4 6" id="KW-1133">Transmembrane helix</keyword>
<dbReference type="EMBL" id="AK442395">
    <property type="protein sequence ID" value="BAN66189.1"/>
    <property type="molecule type" value="mRNA"/>
</dbReference>
<feature type="transmembrane region" description="Helical" evidence="6">
    <location>
        <begin position="125"/>
        <end position="144"/>
    </location>
</feature>